<name>A0ABQ1JA58_9PROT</name>
<protein>
    <submittedName>
        <fullName evidence="1">Uncharacterized protein</fullName>
    </submittedName>
</protein>
<accession>A0ABQ1JA58</accession>
<sequence>MSPRTTITIAANQSIDLGVAEVNVGDAGQLPSVQIQVGYFNVGGVTSAPPLNHKTAHFTIALRKSPDLPPPPTINDQVDYRFVNGHEHDHGGISNVEWITVTAQGDSEHINAFTLEIRPAIGKPSINAGPATYMIITFVIADGPYGALASAADLANIRMTPDEGADGWEIVHRSDVPDPYWRVAIPDGRVISGRLRLDNVVSHLDPGWSEMSIQYHNVPHFRDGQLDIPIYKYGAPVLEQASAERHEVFLDGATVGAYLTLSWSCFSSERVHVQLSNANGYGRDLGIFDGEVGSYHAENQDWIKYLPDGTMATFSAVPLTYPFAGGSRDDGFLPVGSVPVTSTYQTMLHHGSDGGPEPV</sequence>
<dbReference type="EMBL" id="BMDZ01000155">
    <property type="protein sequence ID" value="GGB63890.1"/>
    <property type="molecule type" value="Genomic_DNA"/>
</dbReference>
<comment type="caution">
    <text evidence="1">The sequence shown here is derived from an EMBL/GenBank/DDBJ whole genome shotgun (WGS) entry which is preliminary data.</text>
</comment>
<evidence type="ECO:0000313" key="1">
    <source>
        <dbReference type="EMBL" id="GGB63890.1"/>
    </source>
</evidence>
<dbReference type="RefSeq" id="WP_188583250.1">
    <property type="nucleotide sequence ID" value="NZ_BMDZ01000155.1"/>
</dbReference>
<gene>
    <name evidence="1" type="ORF">GCM10011505_50540</name>
</gene>
<dbReference type="Proteomes" id="UP000603352">
    <property type="component" value="Unassembled WGS sequence"/>
</dbReference>
<reference evidence="2" key="1">
    <citation type="journal article" date="2019" name="Int. J. Syst. Evol. Microbiol.">
        <title>The Global Catalogue of Microorganisms (GCM) 10K type strain sequencing project: providing services to taxonomists for standard genome sequencing and annotation.</title>
        <authorList>
            <consortium name="The Broad Institute Genomics Platform"/>
            <consortium name="The Broad Institute Genome Sequencing Center for Infectious Disease"/>
            <person name="Wu L."/>
            <person name="Ma J."/>
        </authorList>
    </citation>
    <scope>NUCLEOTIDE SEQUENCE [LARGE SCALE GENOMIC DNA]</scope>
    <source>
        <strain evidence="2">CGMCC 1.10188</strain>
    </source>
</reference>
<proteinExistence type="predicted"/>
<keyword evidence="2" id="KW-1185">Reference proteome</keyword>
<evidence type="ECO:0000313" key="2">
    <source>
        <dbReference type="Proteomes" id="UP000603352"/>
    </source>
</evidence>
<organism evidence="1 2">
    <name type="scientific">Tistrella bauzanensis</name>
    <dbReference type="NCBI Taxonomy" id="657419"/>
    <lineage>
        <taxon>Bacteria</taxon>
        <taxon>Pseudomonadati</taxon>
        <taxon>Pseudomonadota</taxon>
        <taxon>Alphaproteobacteria</taxon>
        <taxon>Geminicoccales</taxon>
        <taxon>Geminicoccaceae</taxon>
        <taxon>Tistrella</taxon>
    </lineage>
</organism>